<dbReference type="EMBL" id="KQ241715">
    <property type="protein sequence ID" value="KNC85192.1"/>
    <property type="molecule type" value="Genomic_DNA"/>
</dbReference>
<sequence length="145" mass="16394">MLASVSAHHSLPDTQRTGSAQHNYNSEYLRSNPISFVVEAHTSRILLASRELPYNSKYNRIRESYLTQAPLDLLAFSKWSEGTERVTGEFLPPTVSDENCTCTVEELKRLVLCICGFDIGRVVAIYLCSVEWLTNECAIKTSDRF</sequence>
<feature type="compositionally biased region" description="Polar residues" evidence="1">
    <location>
        <begin position="12"/>
        <end position="21"/>
    </location>
</feature>
<name>A0A0L0G834_9EUKA</name>
<reference evidence="2 3" key="1">
    <citation type="submission" date="2011-02" db="EMBL/GenBank/DDBJ databases">
        <title>The Genome Sequence of Sphaeroforma arctica JP610.</title>
        <authorList>
            <consortium name="The Broad Institute Genome Sequencing Platform"/>
            <person name="Russ C."/>
            <person name="Cuomo C."/>
            <person name="Young S.K."/>
            <person name="Zeng Q."/>
            <person name="Gargeya S."/>
            <person name="Alvarado L."/>
            <person name="Berlin A."/>
            <person name="Chapman S.B."/>
            <person name="Chen Z."/>
            <person name="Freedman E."/>
            <person name="Gellesch M."/>
            <person name="Goldberg J."/>
            <person name="Griggs A."/>
            <person name="Gujja S."/>
            <person name="Heilman E."/>
            <person name="Heiman D."/>
            <person name="Howarth C."/>
            <person name="Mehta T."/>
            <person name="Neiman D."/>
            <person name="Pearson M."/>
            <person name="Roberts A."/>
            <person name="Saif S."/>
            <person name="Shea T."/>
            <person name="Shenoy N."/>
            <person name="Sisk P."/>
            <person name="Stolte C."/>
            <person name="Sykes S."/>
            <person name="White J."/>
            <person name="Yandava C."/>
            <person name="Burger G."/>
            <person name="Gray M.W."/>
            <person name="Holland P.W.H."/>
            <person name="King N."/>
            <person name="Lang F.B.F."/>
            <person name="Roger A.J."/>
            <person name="Ruiz-Trillo I."/>
            <person name="Haas B."/>
            <person name="Nusbaum C."/>
            <person name="Birren B."/>
        </authorList>
    </citation>
    <scope>NUCLEOTIDE SEQUENCE [LARGE SCALE GENOMIC DNA]</scope>
    <source>
        <strain evidence="2 3">JP610</strain>
    </source>
</reference>
<dbReference type="AlphaFoldDB" id="A0A0L0G834"/>
<dbReference type="GeneID" id="25903115"/>
<organism evidence="2 3">
    <name type="scientific">Sphaeroforma arctica JP610</name>
    <dbReference type="NCBI Taxonomy" id="667725"/>
    <lineage>
        <taxon>Eukaryota</taxon>
        <taxon>Ichthyosporea</taxon>
        <taxon>Ichthyophonida</taxon>
        <taxon>Sphaeroforma</taxon>
    </lineage>
</organism>
<dbReference type="RefSeq" id="XP_014159094.1">
    <property type="nucleotide sequence ID" value="XM_014303619.1"/>
</dbReference>
<proteinExistence type="predicted"/>
<accession>A0A0L0G834</accession>
<gene>
    <name evidence="2" type="ORF">SARC_02611</name>
</gene>
<keyword evidence="3" id="KW-1185">Reference proteome</keyword>
<protein>
    <submittedName>
        <fullName evidence="2">Uncharacterized protein</fullName>
    </submittedName>
</protein>
<evidence type="ECO:0000313" key="3">
    <source>
        <dbReference type="Proteomes" id="UP000054560"/>
    </source>
</evidence>
<evidence type="ECO:0000256" key="1">
    <source>
        <dbReference type="SAM" id="MobiDB-lite"/>
    </source>
</evidence>
<evidence type="ECO:0000313" key="2">
    <source>
        <dbReference type="EMBL" id="KNC85192.1"/>
    </source>
</evidence>
<dbReference type="Proteomes" id="UP000054560">
    <property type="component" value="Unassembled WGS sequence"/>
</dbReference>
<feature type="region of interest" description="Disordered" evidence="1">
    <location>
        <begin position="1"/>
        <end position="21"/>
    </location>
</feature>